<dbReference type="Proteomes" id="UP001595630">
    <property type="component" value="Unassembled WGS sequence"/>
</dbReference>
<dbReference type="PANTHER" id="PTHR43319">
    <property type="entry name" value="BETA-LACTAMASE-RELATED"/>
    <property type="match status" value="1"/>
</dbReference>
<dbReference type="RefSeq" id="WP_386366181.1">
    <property type="nucleotide sequence ID" value="NZ_JBHRXZ010000024.1"/>
</dbReference>
<evidence type="ECO:0000313" key="2">
    <source>
        <dbReference type="EMBL" id="MFC3609022.1"/>
    </source>
</evidence>
<proteinExistence type="predicted"/>
<dbReference type="SUPFAM" id="SSF56601">
    <property type="entry name" value="beta-lactamase/transpeptidase-like"/>
    <property type="match status" value="1"/>
</dbReference>
<evidence type="ECO:0000313" key="3">
    <source>
        <dbReference type="Proteomes" id="UP001595630"/>
    </source>
</evidence>
<feature type="domain" description="Beta-lactamase-related" evidence="1">
    <location>
        <begin position="17"/>
        <end position="375"/>
    </location>
</feature>
<dbReference type="InterPro" id="IPR001466">
    <property type="entry name" value="Beta-lactam-related"/>
</dbReference>
<keyword evidence="2" id="KW-0378">Hydrolase</keyword>
<sequence length="382" mass="40941">MQVQGYFDLRFESVRDTFASLFEGNRQRGAALCVQVGGETVLDLWAGTVDAANEAVWHSDTLVNLFSCSKTLAATSVLQLVAEGRLALDAPLAGYWPAFGRNGKEAITLRQVLCHRAGLPALREPLPAQALYDWQRMTCAVAEERPWWTPGDGQGYAPMTFGWILGELLRLVDGRAPGEAIIARVARPLGFDLHLGLGDEAMARTAYLGRVRNDFGDEGAQRLMKAVAADPASLVGRAFGNPPGFLNSGNKPEWQRSVLPAANLHGNARSLAGFYAALLDGRLLAPELLAEMTREHSLGEDLTLLARTRYGLGCWLDQPGQPGATFGMGPASFGHPGAGGCLGFADPERQVAFGFVTNTLGPYVMMDPRAQALAQAVGDCLS</sequence>
<comment type="caution">
    <text evidence="2">The sequence shown here is derived from an EMBL/GenBank/DDBJ whole genome shotgun (WGS) entry which is preliminary data.</text>
</comment>
<dbReference type="InterPro" id="IPR052907">
    <property type="entry name" value="Beta-lactamase/esterase"/>
</dbReference>
<gene>
    <name evidence="2" type="ORF">ACFOMF_14665</name>
</gene>
<reference evidence="3" key="1">
    <citation type="journal article" date="2019" name="Int. J. Syst. Evol. Microbiol.">
        <title>The Global Catalogue of Microorganisms (GCM) 10K type strain sequencing project: providing services to taxonomists for standard genome sequencing and annotation.</title>
        <authorList>
            <consortium name="The Broad Institute Genomics Platform"/>
            <consortium name="The Broad Institute Genome Sequencing Center for Infectious Disease"/>
            <person name="Wu L."/>
            <person name="Ma J."/>
        </authorList>
    </citation>
    <scope>NUCLEOTIDE SEQUENCE [LARGE SCALE GENOMIC DNA]</scope>
    <source>
        <strain evidence="3">KCTC 42447</strain>
    </source>
</reference>
<name>A0ABV7T9T2_9GAMM</name>
<dbReference type="EMBL" id="JBHRXZ010000024">
    <property type="protein sequence ID" value="MFC3609022.1"/>
    <property type="molecule type" value="Genomic_DNA"/>
</dbReference>
<dbReference type="GO" id="GO:0016787">
    <property type="term" value="F:hydrolase activity"/>
    <property type="evidence" value="ECO:0007669"/>
    <property type="project" value="UniProtKB-KW"/>
</dbReference>
<accession>A0ABV7T9T2</accession>
<evidence type="ECO:0000259" key="1">
    <source>
        <dbReference type="Pfam" id="PF00144"/>
    </source>
</evidence>
<dbReference type="Gene3D" id="3.40.710.10">
    <property type="entry name" value="DD-peptidase/beta-lactamase superfamily"/>
    <property type="match status" value="1"/>
</dbReference>
<organism evidence="2 3">
    <name type="scientific">Stutzerimonas tarimensis</name>
    <dbReference type="NCBI Taxonomy" id="1507735"/>
    <lineage>
        <taxon>Bacteria</taxon>
        <taxon>Pseudomonadati</taxon>
        <taxon>Pseudomonadota</taxon>
        <taxon>Gammaproteobacteria</taxon>
        <taxon>Pseudomonadales</taxon>
        <taxon>Pseudomonadaceae</taxon>
        <taxon>Stutzerimonas</taxon>
    </lineage>
</organism>
<dbReference type="Pfam" id="PF00144">
    <property type="entry name" value="Beta-lactamase"/>
    <property type="match status" value="1"/>
</dbReference>
<dbReference type="PANTHER" id="PTHR43319:SF3">
    <property type="entry name" value="BETA-LACTAMASE-RELATED DOMAIN-CONTAINING PROTEIN"/>
    <property type="match status" value="1"/>
</dbReference>
<protein>
    <submittedName>
        <fullName evidence="2">Serine hydrolase domain-containing protein</fullName>
    </submittedName>
</protein>
<dbReference type="InterPro" id="IPR012338">
    <property type="entry name" value="Beta-lactam/transpept-like"/>
</dbReference>
<keyword evidence="3" id="KW-1185">Reference proteome</keyword>